<dbReference type="RefSeq" id="WP_106246257.1">
    <property type="nucleotide sequence ID" value="NZ_JBFAIB010000007.1"/>
</dbReference>
<name>A0A2T0MSD1_9ACTN</name>
<organism evidence="1 2">
    <name type="scientific">Nonomuraea fuscirosea</name>
    <dbReference type="NCBI Taxonomy" id="1291556"/>
    <lineage>
        <taxon>Bacteria</taxon>
        <taxon>Bacillati</taxon>
        <taxon>Actinomycetota</taxon>
        <taxon>Actinomycetes</taxon>
        <taxon>Streptosporangiales</taxon>
        <taxon>Streptosporangiaceae</taxon>
        <taxon>Nonomuraea</taxon>
    </lineage>
</organism>
<dbReference type="Proteomes" id="UP000238312">
    <property type="component" value="Unassembled WGS sequence"/>
</dbReference>
<proteinExistence type="predicted"/>
<evidence type="ECO:0000313" key="2">
    <source>
        <dbReference type="Proteomes" id="UP000238312"/>
    </source>
</evidence>
<dbReference type="AlphaFoldDB" id="A0A2T0MSD1"/>
<dbReference type="EMBL" id="PVNG01000015">
    <property type="protein sequence ID" value="PRX61371.1"/>
    <property type="molecule type" value="Genomic_DNA"/>
</dbReference>
<evidence type="ECO:0000313" key="1">
    <source>
        <dbReference type="EMBL" id="PRX61371.1"/>
    </source>
</evidence>
<protein>
    <submittedName>
        <fullName evidence="1">Uncharacterized protein</fullName>
    </submittedName>
</protein>
<sequence>MDSASLAAAGLLAALGRASEIFAELRHPFVRSERFTTFLPPAGVRVGAVFTLPDGREVRFEVSIVTGGDVFHVDGGIDAEGEPLLELPRKSVQAIQDGLAVFDDYAGEVAAPAVRLIDGLLEELSDN</sequence>
<accession>A0A2T0MSD1</accession>
<reference evidence="1 2" key="1">
    <citation type="submission" date="2018-03" db="EMBL/GenBank/DDBJ databases">
        <title>Genomic Encyclopedia of Type Strains, Phase III (KMG-III): the genomes of soil and plant-associated and newly described type strains.</title>
        <authorList>
            <person name="Whitman W."/>
        </authorList>
    </citation>
    <scope>NUCLEOTIDE SEQUENCE [LARGE SCALE GENOMIC DNA]</scope>
    <source>
        <strain evidence="1 2">CGMCC 4.7104</strain>
    </source>
</reference>
<comment type="caution">
    <text evidence="1">The sequence shown here is derived from an EMBL/GenBank/DDBJ whole genome shotgun (WGS) entry which is preliminary data.</text>
</comment>
<keyword evidence="2" id="KW-1185">Reference proteome</keyword>
<gene>
    <name evidence="1" type="ORF">B0I32_115225</name>
</gene>
<dbReference type="OrthoDB" id="3540160at2"/>